<sequence length="134" mass="14521">MPLIRRRSASAPRSALRLRAMRQVEAGELLVVEVEVRDLAERVHTGVGAARDREQRCRGVTAEHRRERILQHALHRALTGLPGPPRERGAVVRDVEADAGGRALVVHPASLPADGPPTRSARPAAGHAEGPRAR</sequence>
<gene>
    <name evidence="2" type="ORF">GCM10025874_14420</name>
</gene>
<accession>A0AA37UG23</accession>
<dbReference type="EMBL" id="BSUL01000001">
    <property type="protein sequence ID" value="GMA28189.1"/>
    <property type="molecule type" value="Genomic_DNA"/>
</dbReference>
<evidence type="ECO:0000313" key="3">
    <source>
        <dbReference type="Proteomes" id="UP001157160"/>
    </source>
</evidence>
<organism evidence="2 3">
    <name type="scientific">Arenivirga flava</name>
    <dbReference type="NCBI Taxonomy" id="1930060"/>
    <lineage>
        <taxon>Bacteria</taxon>
        <taxon>Bacillati</taxon>
        <taxon>Actinomycetota</taxon>
        <taxon>Actinomycetes</taxon>
        <taxon>Micrococcales</taxon>
        <taxon>Microbacteriaceae</taxon>
        <taxon>Arenivirga</taxon>
    </lineage>
</organism>
<reference evidence="2 3" key="1">
    <citation type="journal article" date="2014" name="Int. J. Syst. Evol. Microbiol.">
        <title>Complete genome sequence of Corynebacterium casei LMG S-19264T (=DSM 44701T), isolated from a smear-ripened cheese.</title>
        <authorList>
            <consortium name="US DOE Joint Genome Institute (JGI-PGF)"/>
            <person name="Walter F."/>
            <person name="Albersmeier A."/>
            <person name="Kalinowski J."/>
            <person name="Ruckert C."/>
        </authorList>
    </citation>
    <scope>NUCLEOTIDE SEQUENCE [LARGE SCALE GENOMIC DNA]</scope>
    <source>
        <strain evidence="2 3">NBRC 112289</strain>
    </source>
</reference>
<protein>
    <submittedName>
        <fullName evidence="2">Uncharacterized protein</fullName>
    </submittedName>
</protein>
<dbReference type="AlphaFoldDB" id="A0AA37UG23"/>
<dbReference type="Proteomes" id="UP001157160">
    <property type="component" value="Unassembled WGS sequence"/>
</dbReference>
<evidence type="ECO:0000313" key="2">
    <source>
        <dbReference type="EMBL" id="GMA28189.1"/>
    </source>
</evidence>
<proteinExistence type="predicted"/>
<evidence type="ECO:0000256" key="1">
    <source>
        <dbReference type="SAM" id="MobiDB-lite"/>
    </source>
</evidence>
<keyword evidence="3" id="KW-1185">Reference proteome</keyword>
<comment type="caution">
    <text evidence="2">The sequence shown here is derived from an EMBL/GenBank/DDBJ whole genome shotgun (WGS) entry which is preliminary data.</text>
</comment>
<feature type="region of interest" description="Disordered" evidence="1">
    <location>
        <begin position="107"/>
        <end position="134"/>
    </location>
</feature>
<name>A0AA37UG23_9MICO</name>